<accession>I3Y857</accession>
<dbReference type="HOGENOM" id="CLU_074761_0_0_6"/>
<sequence>MKVAIFSDVQANLPAMETAVEHILAWHPDLVVMAGDLVNRGPSSLGCLELFDQLRREHGWLPVQGNHETWIQRCAREAPKTELEEQMRRFADWTYRQLRPRIAAMEHWPDHLCFHGGREDTWVHVTHGTMTSNRQGISANVPDEDLRDALPPDIALFVTAHTHRPLERVLDGTPILNVGSVGSPFDGDPRGSYALLELRAGRWRWKIVRFEYDRARAERDFRESGFIDEGGPLARILFEEWRRACLLMPRWRREYEPAVLAGERPLEPAVAAFLAALDRPATEHQG</sequence>
<dbReference type="EMBL" id="CP003154">
    <property type="protein sequence ID" value="AFL73175.1"/>
    <property type="molecule type" value="Genomic_DNA"/>
</dbReference>
<evidence type="ECO:0000259" key="1">
    <source>
        <dbReference type="Pfam" id="PF00149"/>
    </source>
</evidence>
<dbReference type="Pfam" id="PF00149">
    <property type="entry name" value="Metallophos"/>
    <property type="match status" value="1"/>
</dbReference>
<dbReference type="PANTHER" id="PTHR42850">
    <property type="entry name" value="METALLOPHOSPHOESTERASE"/>
    <property type="match status" value="1"/>
</dbReference>
<keyword evidence="3" id="KW-1185">Reference proteome</keyword>
<dbReference type="InterPro" id="IPR029052">
    <property type="entry name" value="Metallo-depent_PP-like"/>
</dbReference>
<dbReference type="KEGG" id="tvi:Thivi_1145"/>
<dbReference type="Proteomes" id="UP000006062">
    <property type="component" value="Chromosome"/>
</dbReference>
<dbReference type="InterPro" id="IPR050126">
    <property type="entry name" value="Ap4A_hydrolase"/>
</dbReference>
<proteinExistence type="predicted"/>
<name>I3Y857_THIV6</name>
<organism evidence="2 3">
    <name type="scientific">Thiocystis violascens (strain ATCC 17096 / DSM 198 / 6111)</name>
    <name type="common">Chromatium violascens</name>
    <dbReference type="NCBI Taxonomy" id="765911"/>
    <lineage>
        <taxon>Bacteria</taxon>
        <taxon>Pseudomonadati</taxon>
        <taxon>Pseudomonadota</taxon>
        <taxon>Gammaproteobacteria</taxon>
        <taxon>Chromatiales</taxon>
        <taxon>Chromatiaceae</taxon>
        <taxon>Thiocystis</taxon>
    </lineage>
</organism>
<dbReference type="RefSeq" id="WP_014777659.1">
    <property type="nucleotide sequence ID" value="NC_018012.1"/>
</dbReference>
<protein>
    <submittedName>
        <fullName evidence="2">Putative phosphoesterase</fullName>
    </submittedName>
</protein>
<gene>
    <name evidence="2" type="ordered locus">Thivi_1145</name>
</gene>
<reference evidence="2 3" key="1">
    <citation type="submission" date="2012-06" db="EMBL/GenBank/DDBJ databases">
        <title>Complete sequence of Thiocystis violascens DSM 198.</title>
        <authorList>
            <consortium name="US DOE Joint Genome Institute"/>
            <person name="Lucas S."/>
            <person name="Han J."/>
            <person name="Lapidus A."/>
            <person name="Cheng J.-F."/>
            <person name="Goodwin L."/>
            <person name="Pitluck S."/>
            <person name="Peters L."/>
            <person name="Ovchinnikova G."/>
            <person name="Teshima H."/>
            <person name="Detter J.C."/>
            <person name="Han C."/>
            <person name="Tapia R."/>
            <person name="Land M."/>
            <person name="Hauser L."/>
            <person name="Kyrpides N."/>
            <person name="Ivanova N."/>
            <person name="Pagani I."/>
            <person name="Vogl K."/>
            <person name="Liu Z."/>
            <person name="Frigaard N.-U."/>
            <person name="Bryant D."/>
            <person name="Woyke T."/>
        </authorList>
    </citation>
    <scope>NUCLEOTIDE SEQUENCE [LARGE SCALE GENOMIC DNA]</scope>
    <source>
        <strain evidence="3">ATCC 17096 / DSM 198 / 6111</strain>
    </source>
</reference>
<dbReference type="GO" id="GO:0005737">
    <property type="term" value="C:cytoplasm"/>
    <property type="evidence" value="ECO:0007669"/>
    <property type="project" value="TreeGrafter"/>
</dbReference>
<feature type="domain" description="Calcineurin-like phosphoesterase" evidence="1">
    <location>
        <begin position="1"/>
        <end position="165"/>
    </location>
</feature>
<dbReference type="InterPro" id="IPR004843">
    <property type="entry name" value="Calcineurin-like_PHP"/>
</dbReference>
<dbReference type="eggNOG" id="COG0639">
    <property type="taxonomic scope" value="Bacteria"/>
</dbReference>
<dbReference type="Gene3D" id="3.60.21.10">
    <property type="match status" value="1"/>
</dbReference>
<dbReference type="STRING" id="765911.Thivi_1145"/>
<dbReference type="GO" id="GO:0016791">
    <property type="term" value="F:phosphatase activity"/>
    <property type="evidence" value="ECO:0007669"/>
    <property type="project" value="TreeGrafter"/>
</dbReference>
<dbReference type="SUPFAM" id="SSF56300">
    <property type="entry name" value="Metallo-dependent phosphatases"/>
    <property type="match status" value="1"/>
</dbReference>
<evidence type="ECO:0000313" key="3">
    <source>
        <dbReference type="Proteomes" id="UP000006062"/>
    </source>
</evidence>
<evidence type="ECO:0000313" key="2">
    <source>
        <dbReference type="EMBL" id="AFL73175.1"/>
    </source>
</evidence>
<dbReference type="OrthoDB" id="9813918at2"/>
<dbReference type="AlphaFoldDB" id="I3Y857"/>
<dbReference type="PANTHER" id="PTHR42850:SF2">
    <property type="entry name" value="BLL5683 PROTEIN"/>
    <property type="match status" value="1"/>
</dbReference>
<dbReference type="CDD" id="cd00838">
    <property type="entry name" value="MPP_superfamily"/>
    <property type="match status" value="1"/>
</dbReference>